<dbReference type="InterPro" id="IPR008252">
    <property type="entry name" value="Pept_S15_Xpro"/>
</dbReference>
<gene>
    <name evidence="12" type="ORF">FB559_3851</name>
</gene>
<protein>
    <recommendedName>
        <fullName evidence="3">Xaa-Pro dipeptidyl-peptidase</fullName>
        <ecNumber evidence="3">3.4.14.11</ecNumber>
    </recommendedName>
    <alternativeName>
        <fullName evidence="8">X-prolyl-dipeptidyl aminopeptidase</fullName>
    </alternativeName>
</protein>
<dbReference type="RefSeq" id="WP_246121732.1">
    <property type="nucleotide sequence ID" value="NZ_VFOZ01000001.1"/>
</dbReference>
<dbReference type="Proteomes" id="UP000316096">
    <property type="component" value="Unassembled WGS sequence"/>
</dbReference>
<dbReference type="Gene3D" id="2.60.120.260">
    <property type="entry name" value="Galactose-binding domain-like"/>
    <property type="match status" value="1"/>
</dbReference>
<comment type="similarity">
    <text evidence="2">Belongs to the peptidase S15 family.</text>
</comment>
<proteinExistence type="inferred from homology"/>
<dbReference type="EC" id="3.4.14.11" evidence="3"/>
<keyword evidence="10" id="KW-0732">Signal</keyword>
<name>A0A543CMA1_9ACTN</name>
<evidence type="ECO:0000256" key="8">
    <source>
        <dbReference type="ARBA" id="ARBA00030045"/>
    </source>
</evidence>
<sequence>MRLPGLSVAMVTLGLLAPQAAGLPAAAPPSAARPTTVRPATANVRPATAPPAAALPADAPQHGAPPATAPPALASQHGAPLATPLPATADPRVVVKDGMTQRSFSYQDAIRETVYVDAPVDSDHDGRHDRVAVYVIRPKETSSGLKVASILEASPYFGGTVDTPYHPADVTDRPRLAPWSPSRGPWRPPDYTRVYYDNYFVSRGYAVLAASTLGTGDSTGCPGAVSPDETTAMKAVIQWLTGRAKAYAADGRPVAAGWSTHNVAMAGKSYDGTLPLATAATGVDGLKTVVSVSGVASWYDYYRGDGGVIAPGGYEGEDADLHAKVVLTRRNPAVCAPAIHRIEQEMDRVSGDYNRFWDERNFAKDAGRFRASVFVTGGLNDWNVKPNQFLNLWKALGRAGVPRKLWIHQAQHDDPIDVRGQVWLDTLNRWFAYWLYGIPNGIMSEPKVDLERAPGQWTTAADWPDPAARTVTMRLGGAQPGTLGGKELTTSQGFTDAPSRTAEQLSADPDHADPNRLIYLTPALTKPMRLSGTPEVNLRARVDGRSPYLSAMLVDYGTDTRFAGFVPTGRRWCYGDGIPGDQGCRPVRQYVTKRTPYQIVTRGWLDTRNRRSQARTEAVTPGSTYGFGWPMVPYDYVFKPGHRIGLVIMATDHDYTLRYPAGTKVSVDAGSALSLPLAGG</sequence>
<organism evidence="12 13">
    <name type="scientific">Actinoallomurus bryophytorum</name>
    <dbReference type="NCBI Taxonomy" id="1490222"/>
    <lineage>
        <taxon>Bacteria</taxon>
        <taxon>Bacillati</taxon>
        <taxon>Actinomycetota</taxon>
        <taxon>Actinomycetes</taxon>
        <taxon>Streptosporangiales</taxon>
        <taxon>Thermomonosporaceae</taxon>
        <taxon>Actinoallomurus</taxon>
    </lineage>
</organism>
<dbReference type="InterPro" id="IPR013736">
    <property type="entry name" value="Xaa-Pro_dipept_C"/>
</dbReference>
<evidence type="ECO:0000256" key="2">
    <source>
        <dbReference type="ARBA" id="ARBA00010819"/>
    </source>
</evidence>
<dbReference type="Pfam" id="PF02129">
    <property type="entry name" value="Peptidase_S15"/>
    <property type="match status" value="1"/>
</dbReference>
<evidence type="ECO:0000256" key="6">
    <source>
        <dbReference type="ARBA" id="ARBA00022801"/>
    </source>
</evidence>
<dbReference type="SUPFAM" id="SSF53474">
    <property type="entry name" value="alpha/beta-Hydrolases"/>
    <property type="match status" value="1"/>
</dbReference>
<dbReference type="PRINTS" id="PR00923">
    <property type="entry name" value="LACTOPTASE"/>
</dbReference>
<comment type="catalytic activity">
    <reaction evidence="1">
        <text>Hydrolyzes Xaa-Pro-|- bonds to release unblocked, N-terminal dipeptides from substrates including Ala-Pro-|-p-nitroanilide and (sequentially) Tyr-Pro-|-Phe-Pro-|-Gly-Pro-|-Ile.</text>
        <dbReference type="EC" id="3.4.14.11"/>
    </reaction>
</comment>
<keyword evidence="7" id="KW-0720">Serine protease</keyword>
<evidence type="ECO:0000313" key="12">
    <source>
        <dbReference type="EMBL" id="TQL98231.1"/>
    </source>
</evidence>
<dbReference type="SUPFAM" id="SSF49785">
    <property type="entry name" value="Galactose-binding domain-like"/>
    <property type="match status" value="1"/>
</dbReference>
<evidence type="ECO:0000256" key="5">
    <source>
        <dbReference type="ARBA" id="ARBA00022670"/>
    </source>
</evidence>
<evidence type="ECO:0000256" key="3">
    <source>
        <dbReference type="ARBA" id="ARBA00012463"/>
    </source>
</evidence>
<feature type="domain" description="Xaa-Pro dipeptidyl-peptidase C-terminal" evidence="11">
    <location>
        <begin position="428"/>
        <end position="674"/>
    </location>
</feature>
<dbReference type="GO" id="GO:0004177">
    <property type="term" value="F:aminopeptidase activity"/>
    <property type="evidence" value="ECO:0007669"/>
    <property type="project" value="UniProtKB-KW"/>
</dbReference>
<dbReference type="Gene3D" id="3.40.50.1820">
    <property type="entry name" value="alpha/beta hydrolase"/>
    <property type="match status" value="2"/>
</dbReference>
<dbReference type="InterPro" id="IPR008979">
    <property type="entry name" value="Galactose-bd-like_sf"/>
</dbReference>
<dbReference type="GO" id="GO:0008239">
    <property type="term" value="F:dipeptidyl-peptidase activity"/>
    <property type="evidence" value="ECO:0007669"/>
    <property type="project" value="UniProtKB-EC"/>
</dbReference>
<evidence type="ECO:0000256" key="1">
    <source>
        <dbReference type="ARBA" id="ARBA00000123"/>
    </source>
</evidence>
<evidence type="ECO:0000256" key="7">
    <source>
        <dbReference type="ARBA" id="ARBA00022825"/>
    </source>
</evidence>
<feature type="chain" id="PRO_5039280968" description="Xaa-Pro dipeptidyl-peptidase" evidence="10">
    <location>
        <begin position="21"/>
        <end position="680"/>
    </location>
</feature>
<evidence type="ECO:0000256" key="4">
    <source>
        <dbReference type="ARBA" id="ARBA00022438"/>
    </source>
</evidence>
<keyword evidence="13" id="KW-1185">Reference proteome</keyword>
<reference evidence="12 13" key="1">
    <citation type="submission" date="2019-06" db="EMBL/GenBank/DDBJ databases">
        <title>Sequencing the genomes of 1000 actinobacteria strains.</title>
        <authorList>
            <person name="Klenk H.-P."/>
        </authorList>
    </citation>
    <scope>NUCLEOTIDE SEQUENCE [LARGE SCALE GENOMIC DNA]</scope>
    <source>
        <strain evidence="12 13">DSM 102200</strain>
    </source>
</reference>
<comment type="caution">
    <text evidence="12">The sequence shown here is derived from an EMBL/GenBank/DDBJ whole genome shotgun (WGS) entry which is preliminary data.</text>
</comment>
<dbReference type="InterPro" id="IPR000383">
    <property type="entry name" value="Xaa-Pro-like_dom"/>
</dbReference>
<keyword evidence="5" id="KW-0645">Protease</keyword>
<accession>A0A543CMA1</accession>
<dbReference type="EMBL" id="VFOZ01000001">
    <property type="protein sequence ID" value="TQL98231.1"/>
    <property type="molecule type" value="Genomic_DNA"/>
</dbReference>
<keyword evidence="4" id="KW-0031">Aminopeptidase</keyword>
<evidence type="ECO:0000313" key="13">
    <source>
        <dbReference type="Proteomes" id="UP000316096"/>
    </source>
</evidence>
<dbReference type="NCBIfam" id="NF003780">
    <property type="entry name" value="PRK05371.1-1"/>
    <property type="match status" value="1"/>
</dbReference>
<evidence type="ECO:0000256" key="9">
    <source>
        <dbReference type="SAM" id="MobiDB-lite"/>
    </source>
</evidence>
<dbReference type="AlphaFoldDB" id="A0A543CMA1"/>
<dbReference type="GO" id="GO:0006508">
    <property type="term" value="P:proteolysis"/>
    <property type="evidence" value="ECO:0007669"/>
    <property type="project" value="UniProtKB-KW"/>
</dbReference>
<feature type="region of interest" description="Disordered" evidence="9">
    <location>
        <begin position="50"/>
        <end position="86"/>
    </location>
</feature>
<keyword evidence="6" id="KW-0378">Hydrolase</keyword>
<feature type="signal peptide" evidence="10">
    <location>
        <begin position="1"/>
        <end position="20"/>
    </location>
</feature>
<feature type="region of interest" description="Disordered" evidence="9">
    <location>
        <begin position="478"/>
        <end position="512"/>
    </location>
</feature>
<dbReference type="InterPro" id="IPR029058">
    <property type="entry name" value="AB_hydrolase_fold"/>
</dbReference>
<evidence type="ECO:0000259" key="11">
    <source>
        <dbReference type="SMART" id="SM00939"/>
    </source>
</evidence>
<dbReference type="SMART" id="SM00939">
    <property type="entry name" value="PepX_C"/>
    <property type="match status" value="1"/>
</dbReference>
<dbReference type="GO" id="GO:0008236">
    <property type="term" value="F:serine-type peptidase activity"/>
    <property type="evidence" value="ECO:0007669"/>
    <property type="project" value="UniProtKB-KW"/>
</dbReference>
<dbReference type="Pfam" id="PF08530">
    <property type="entry name" value="PepX_C"/>
    <property type="match status" value="1"/>
</dbReference>
<evidence type="ECO:0000256" key="10">
    <source>
        <dbReference type="SAM" id="SignalP"/>
    </source>
</evidence>